<evidence type="ECO:0000313" key="4">
    <source>
        <dbReference type="Proteomes" id="UP000799423"/>
    </source>
</evidence>
<feature type="non-terminal residue" evidence="3">
    <location>
        <position position="505"/>
    </location>
</feature>
<feature type="chain" id="PRO_5025458222" evidence="2">
    <location>
        <begin position="18"/>
        <end position="505"/>
    </location>
</feature>
<feature type="compositionally biased region" description="Basic and acidic residues" evidence="1">
    <location>
        <begin position="369"/>
        <end position="385"/>
    </location>
</feature>
<feature type="region of interest" description="Disordered" evidence="1">
    <location>
        <begin position="484"/>
        <end position="505"/>
    </location>
</feature>
<evidence type="ECO:0000313" key="3">
    <source>
        <dbReference type="EMBL" id="KAF2846515.1"/>
    </source>
</evidence>
<reference evidence="3" key="1">
    <citation type="submission" date="2020-01" db="EMBL/GenBank/DDBJ databases">
        <authorList>
            <consortium name="DOE Joint Genome Institute"/>
            <person name="Haridas S."/>
            <person name="Albert R."/>
            <person name="Binder M."/>
            <person name="Bloem J."/>
            <person name="Labutti K."/>
            <person name="Salamov A."/>
            <person name="Andreopoulos B."/>
            <person name="Baker S.E."/>
            <person name="Barry K."/>
            <person name="Bills G."/>
            <person name="Bluhm B.H."/>
            <person name="Cannon C."/>
            <person name="Castanera R."/>
            <person name="Culley D.E."/>
            <person name="Daum C."/>
            <person name="Ezra D."/>
            <person name="Gonzalez J.B."/>
            <person name="Henrissat B."/>
            <person name="Kuo A."/>
            <person name="Liang C."/>
            <person name="Lipzen A."/>
            <person name="Lutzoni F."/>
            <person name="Magnuson J."/>
            <person name="Mondo S."/>
            <person name="Nolan M."/>
            <person name="Ohm R."/>
            <person name="Pangilinan J."/>
            <person name="Park H.-J."/>
            <person name="Ramirez L."/>
            <person name="Alfaro M."/>
            <person name="Sun H."/>
            <person name="Tritt A."/>
            <person name="Yoshinaga Y."/>
            <person name="Zwiers L.-H."/>
            <person name="Turgeon B.G."/>
            <person name="Goodwin S.B."/>
            <person name="Spatafora J.W."/>
            <person name="Crous P.W."/>
            <person name="Grigoriev I.V."/>
        </authorList>
    </citation>
    <scope>NUCLEOTIDE SEQUENCE</scope>
    <source>
        <strain evidence="3">IPT5</strain>
    </source>
</reference>
<proteinExistence type="predicted"/>
<feature type="region of interest" description="Disordered" evidence="1">
    <location>
        <begin position="128"/>
        <end position="427"/>
    </location>
</feature>
<accession>A0A6A7AWI3</accession>
<keyword evidence="4" id="KW-1185">Reference proteome</keyword>
<feature type="signal peptide" evidence="2">
    <location>
        <begin position="1"/>
        <end position="17"/>
    </location>
</feature>
<gene>
    <name evidence="3" type="ORF">T440DRAFT_373969</name>
</gene>
<evidence type="ECO:0000256" key="1">
    <source>
        <dbReference type="SAM" id="MobiDB-lite"/>
    </source>
</evidence>
<dbReference type="AlphaFoldDB" id="A0A6A7AWI3"/>
<sequence>MLLTTGILAGLIAVGAASPASIGPDNRGRWSISCDQSNKCGYVQTGSEVAHGKDNALNRRELIPVGCEHCKQAGLFRPGRPDRLDVQCVDPASDGACLGITGLSEDIAGSSKTNTTGFTLSLLRRDGGLPLYGPESPDHGPGAQEHSPNGSEHKDDKPAYEGAPQSPGDYPNGPPPVGHGPGAPKPSSGRPYAAVPSTTSGYGPAKPISTAAKPSAGPPHGPGKPTGPPSSSTRAYVKPGKPSQGPESPPHGPPTQGPGSYPQGPEGHGPSNPTPVVVTTFVTYDKPTPVHGKPSSQPESPAHGPPEDKQPPHGSGKPTQGPPAAISAYTPPGTVGGKPSYGPDKPPQRPVASTTAYGPPTPPTSGPEKPSEKKYPGKPEEESSSPKKPAGGKLSGARPTGAKPTAGKPQSGIPAPVKPAGKDAVSKKPIPYVEFDEAECIDCEEGDPCYDECDWMFACGQKKKCFHNGARDIFEICYEKGQKCEDEEHGGYDKPEGESKSYGKP</sequence>
<protein>
    <submittedName>
        <fullName evidence="3">Uncharacterized protein</fullName>
    </submittedName>
</protein>
<feature type="compositionally biased region" description="Pro residues" evidence="1">
    <location>
        <begin position="216"/>
        <end position="228"/>
    </location>
</feature>
<keyword evidence="2" id="KW-0732">Signal</keyword>
<evidence type="ECO:0000256" key="2">
    <source>
        <dbReference type="SAM" id="SignalP"/>
    </source>
</evidence>
<dbReference type="EMBL" id="MU006334">
    <property type="protein sequence ID" value="KAF2846515.1"/>
    <property type="molecule type" value="Genomic_DNA"/>
</dbReference>
<feature type="compositionally biased region" description="Low complexity" evidence="1">
    <location>
        <begin position="274"/>
        <end position="283"/>
    </location>
</feature>
<feature type="compositionally biased region" description="Pro residues" evidence="1">
    <location>
        <begin position="247"/>
        <end position="256"/>
    </location>
</feature>
<organism evidence="3 4">
    <name type="scientific">Plenodomus tracheiphilus IPT5</name>
    <dbReference type="NCBI Taxonomy" id="1408161"/>
    <lineage>
        <taxon>Eukaryota</taxon>
        <taxon>Fungi</taxon>
        <taxon>Dikarya</taxon>
        <taxon>Ascomycota</taxon>
        <taxon>Pezizomycotina</taxon>
        <taxon>Dothideomycetes</taxon>
        <taxon>Pleosporomycetidae</taxon>
        <taxon>Pleosporales</taxon>
        <taxon>Pleosporineae</taxon>
        <taxon>Leptosphaeriaceae</taxon>
        <taxon>Plenodomus</taxon>
    </lineage>
</organism>
<dbReference type="Proteomes" id="UP000799423">
    <property type="component" value="Unassembled WGS sequence"/>
</dbReference>
<name>A0A6A7AWI3_9PLEO</name>
<dbReference type="OrthoDB" id="3801341at2759"/>